<dbReference type="Gene3D" id="1.20.58.60">
    <property type="match status" value="3"/>
</dbReference>
<dbReference type="SMART" id="SM00250">
    <property type="entry name" value="PLEC"/>
    <property type="match status" value="15"/>
</dbReference>
<name>A0A1V4JWL8_PATFA</name>
<keyword evidence="6" id="KW-1003">Cell membrane</keyword>
<dbReference type="FunFam" id="1.20.58.60:FF:000123">
    <property type="entry name" value="Desmoplakin a"/>
    <property type="match status" value="1"/>
</dbReference>
<dbReference type="GO" id="GO:0042060">
    <property type="term" value="P:wound healing"/>
    <property type="evidence" value="ECO:0007669"/>
    <property type="project" value="TreeGrafter"/>
</dbReference>
<dbReference type="GO" id="GO:0098609">
    <property type="term" value="P:cell-cell adhesion"/>
    <property type="evidence" value="ECO:0007669"/>
    <property type="project" value="TreeGrafter"/>
</dbReference>
<feature type="coiled-coil region" evidence="17">
    <location>
        <begin position="318"/>
        <end position="345"/>
    </location>
</feature>
<dbReference type="InterPro" id="IPR035915">
    <property type="entry name" value="Plakin_repeat_sf"/>
</dbReference>
<dbReference type="InterPro" id="IPR041615">
    <property type="entry name" value="Desmoplakin_SH3"/>
</dbReference>
<dbReference type="GO" id="GO:0005886">
    <property type="term" value="C:plasma membrane"/>
    <property type="evidence" value="ECO:0007669"/>
    <property type="project" value="UniProtKB-SubCell"/>
</dbReference>
<evidence type="ECO:0000256" key="9">
    <source>
        <dbReference type="ARBA" id="ARBA00022553"/>
    </source>
</evidence>
<evidence type="ECO:0000256" key="6">
    <source>
        <dbReference type="ARBA" id="ARBA00022475"/>
    </source>
</evidence>
<dbReference type="Pfam" id="PF18373">
    <property type="entry name" value="Spectrin_2"/>
    <property type="match status" value="1"/>
</dbReference>
<evidence type="ECO:0000256" key="3">
    <source>
        <dbReference type="ARBA" id="ARBA00004568"/>
    </source>
</evidence>
<comment type="caution">
    <text evidence="19">The sequence shown here is derived from an EMBL/GenBank/DDBJ whole genome shotgun (WGS) entry which is preliminary data.</text>
</comment>
<comment type="similarity">
    <text evidence="4">Belongs to the plakin or cytolinker family.</text>
</comment>
<dbReference type="InterPro" id="IPR018159">
    <property type="entry name" value="Spectrin/alpha-actinin"/>
</dbReference>
<feature type="domain" description="SH3" evidence="18">
    <location>
        <begin position="464"/>
        <end position="521"/>
    </location>
</feature>
<dbReference type="Gene3D" id="3.30.160.780">
    <property type="match status" value="1"/>
</dbReference>
<dbReference type="SUPFAM" id="SSF75399">
    <property type="entry name" value="Plakin repeat"/>
    <property type="match status" value="4"/>
</dbReference>
<reference evidence="19 20" key="1">
    <citation type="submission" date="2016-02" db="EMBL/GenBank/DDBJ databases">
        <title>Band-tailed pigeon sequencing and assembly.</title>
        <authorList>
            <person name="Soares A.E."/>
            <person name="Novak B.J."/>
            <person name="Rice E.S."/>
            <person name="O'Connell B."/>
            <person name="Chang D."/>
            <person name="Weber S."/>
            <person name="Shapiro B."/>
        </authorList>
    </citation>
    <scope>NUCLEOTIDE SEQUENCE [LARGE SCALE GENOMIC DNA]</scope>
    <source>
        <strain evidence="19">BTP2013</strain>
        <tissue evidence="19">Blood</tissue>
    </source>
</reference>
<feature type="coiled-coil region" evidence="17">
    <location>
        <begin position="417"/>
        <end position="447"/>
    </location>
</feature>
<evidence type="ECO:0000256" key="5">
    <source>
        <dbReference type="ARBA" id="ARBA00022443"/>
    </source>
</evidence>
<dbReference type="Pfam" id="PF17902">
    <property type="entry name" value="SH3_10"/>
    <property type="match status" value="1"/>
</dbReference>
<keyword evidence="10" id="KW-0677">Repeat</keyword>
<keyword evidence="11" id="KW-0965">Cell junction</keyword>
<evidence type="ECO:0000256" key="14">
    <source>
        <dbReference type="ARBA" id="ARBA00057415"/>
    </source>
</evidence>
<feature type="coiled-coil region" evidence="17">
    <location>
        <begin position="1310"/>
        <end position="1358"/>
    </location>
</feature>
<keyword evidence="8" id="KW-0963">Cytoplasm</keyword>
<dbReference type="FunFam" id="3.90.1290.10:FF:000002">
    <property type="entry name" value="Plectin a"/>
    <property type="match status" value="1"/>
</dbReference>
<dbReference type="PROSITE" id="PS50002">
    <property type="entry name" value="SH3"/>
    <property type="match status" value="1"/>
</dbReference>
<keyword evidence="13" id="KW-0472">Membrane</keyword>
<dbReference type="SUPFAM" id="SSF46966">
    <property type="entry name" value="Spectrin repeat"/>
    <property type="match status" value="3"/>
</dbReference>
<evidence type="ECO:0000256" key="1">
    <source>
        <dbReference type="ARBA" id="ARBA00004236"/>
    </source>
</evidence>
<proteinExistence type="inferred from homology"/>
<evidence type="ECO:0000256" key="17">
    <source>
        <dbReference type="SAM" id="Coils"/>
    </source>
</evidence>
<dbReference type="FunFam" id="3.30.160.780:FF:000001">
    <property type="entry name" value="Plectin a"/>
    <property type="match status" value="1"/>
</dbReference>
<evidence type="ECO:0000313" key="20">
    <source>
        <dbReference type="Proteomes" id="UP000190648"/>
    </source>
</evidence>
<evidence type="ECO:0000256" key="16">
    <source>
        <dbReference type="PROSITE-ProRule" id="PRU00192"/>
    </source>
</evidence>
<dbReference type="Pfam" id="PF00681">
    <property type="entry name" value="Plectin"/>
    <property type="match status" value="7"/>
</dbReference>
<evidence type="ECO:0000256" key="11">
    <source>
        <dbReference type="ARBA" id="ARBA00022949"/>
    </source>
</evidence>
<evidence type="ECO:0000256" key="7">
    <source>
        <dbReference type="ARBA" id="ARBA00022481"/>
    </source>
</evidence>
<dbReference type="FunFam" id="2.30.30.40:FF:000102">
    <property type="entry name" value="Desmoplakin a"/>
    <property type="match status" value="1"/>
</dbReference>
<evidence type="ECO:0000256" key="13">
    <source>
        <dbReference type="ARBA" id="ARBA00023136"/>
    </source>
</evidence>
<dbReference type="InterPro" id="IPR001101">
    <property type="entry name" value="Plectin_repeat"/>
</dbReference>
<dbReference type="GO" id="GO:0043588">
    <property type="term" value="P:skin development"/>
    <property type="evidence" value="ECO:0007669"/>
    <property type="project" value="TreeGrafter"/>
</dbReference>
<feature type="coiled-coil region" evidence="17">
    <location>
        <begin position="1031"/>
        <end position="1277"/>
    </location>
</feature>
<keyword evidence="5 16" id="KW-0728">SH3 domain</keyword>
<accession>A0A1V4JWL8</accession>
<keyword evidence="9" id="KW-0597">Phosphoprotein</keyword>
<evidence type="ECO:0000256" key="4">
    <source>
        <dbReference type="ARBA" id="ARBA00009109"/>
    </source>
</evidence>
<dbReference type="GO" id="GO:0045104">
    <property type="term" value="P:intermediate filament cytoskeleton organization"/>
    <property type="evidence" value="ECO:0007669"/>
    <property type="project" value="InterPro"/>
</dbReference>
<evidence type="ECO:0000256" key="15">
    <source>
        <dbReference type="ARBA" id="ARBA00070556"/>
    </source>
</evidence>
<evidence type="ECO:0000256" key="8">
    <source>
        <dbReference type="ARBA" id="ARBA00022490"/>
    </source>
</evidence>
<organism evidence="19 20">
    <name type="scientific">Patagioenas fasciata monilis</name>
    <dbReference type="NCBI Taxonomy" id="372326"/>
    <lineage>
        <taxon>Eukaryota</taxon>
        <taxon>Metazoa</taxon>
        <taxon>Chordata</taxon>
        <taxon>Craniata</taxon>
        <taxon>Vertebrata</taxon>
        <taxon>Euteleostomi</taxon>
        <taxon>Archelosauria</taxon>
        <taxon>Archosauria</taxon>
        <taxon>Dinosauria</taxon>
        <taxon>Saurischia</taxon>
        <taxon>Theropoda</taxon>
        <taxon>Coelurosauria</taxon>
        <taxon>Aves</taxon>
        <taxon>Neognathae</taxon>
        <taxon>Neoaves</taxon>
        <taxon>Columbimorphae</taxon>
        <taxon>Columbiformes</taxon>
        <taxon>Columbidae</taxon>
        <taxon>Patagioenas</taxon>
    </lineage>
</organism>
<dbReference type="FunFam" id="3.90.1290.10:FF:000001">
    <property type="entry name" value="Plectin a"/>
    <property type="match status" value="2"/>
</dbReference>
<dbReference type="InterPro" id="IPR001452">
    <property type="entry name" value="SH3_domain"/>
</dbReference>
<feature type="coiled-coil region" evidence="17">
    <location>
        <begin position="1392"/>
        <end position="1615"/>
    </location>
</feature>
<dbReference type="Gene3D" id="2.30.30.40">
    <property type="entry name" value="SH3 Domains"/>
    <property type="match status" value="1"/>
</dbReference>
<feature type="coiled-coil region" evidence="17">
    <location>
        <begin position="1651"/>
        <end position="1948"/>
    </location>
</feature>
<dbReference type="OrthoDB" id="8938928at2759"/>
<dbReference type="Proteomes" id="UP000190648">
    <property type="component" value="Unassembled WGS sequence"/>
</dbReference>
<keyword evidence="20" id="KW-1185">Reference proteome</keyword>
<comment type="subcellular location">
    <subcellularLocation>
        <location evidence="3">Cell junction</location>
        <location evidence="3">Desmosome</location>
    </subcellularLocation>
    <subcellularLocation>
        <location evidence="1">Cell membrane</location>
    </subcellularLocation>
    <subcellularLocation>
        <location evidence="2">Cytoplasm</location>
    </subcellularLocation>
</comment>
<dbReference type="STRING" id="372326.A0A1V4JWL8"/>
<dbReference type="Pfam" id="PF21019">
    <property type="entry name" value="Spectrin_3"/>
    <property type="match status" value="1"/>
</dbReference>
<dbReference type="GO" id="GO:0014704">
    <property type="term" value="C:intercalated disc"/>
    <property type="evidence" value="ECO:0007669"/>
    <property type="project" value="TreeGrafter"/>
</dbReference>
<dbReference type="InterPro" id="IPR043197">
    <property type="entry name" value="Plakin"/>
</dbReference>
<dbReference type="PANTHER" id="PTHR23169">
    <property type="entry name" value="ENVOPLAKIN"/>
    <property type="match status" value="1"/>
</dbReference>
<dbReference type="Pfam" id="PF21097">
    <property type="entry name" value="SR_plectin_7"/>
    <property type="match status" value="1"/>
</dbReference>
<dbReference type="InterPro" id="IPR041573">
    <property type="entry name" value="Desmoplakin_Spectrin-like"/>
</dbReference>
<dbReference type="EMBL" id="LSYS01005643">
    <property type="protein sequence ID" value="OPJ76602.1"/>
    <property type="molecule type" value="Genomic_DNA"/>
</dbReference>
<feature type="coiled-coil region" evidence="17">
    <location>
        <begin position="815"/>
        <end position="842"/>
    </location>
</feature>
<evidence type="ECO:0000313" key="19">
    <source>
        <dbReference type="EMBL" id="OPJ76602.1"/>
    </source>
</evidence>
<evidence type="ECO:0000256" key="2">
    <source>
        <dbReference type="ARBA" id="ARBA00004496"/>
    </source>
</evidence>
<dbReference type="FunFam" id="1.20.58.60:FF:000125">
    <property type="entry name" value="Desmoplakin"/>
    <property type="match status" value="1"/>
</dbReference>
<dbReference type="PANTHER" id="PTHR23169:SF26">
    <property type="entry name" value="DESMOPLAKIN"/>
    <property type="match status" value="1"/>
</dbReference>
<sequence length="2787" mass="323191">MSINGGSHPRINTLGRLARADSGTDLRYEMSSHVVGGGGGTHTHKTYYYQKTYGGDYASDGYGQNGTCTVSRRQNTIQELLQNCSDCLMRAELIVQPELKYGDGVQIRGNRDLEDCFAQANDQMDMLDGLIREMRQMGQPCDMYQKRLLQLQEQMRALYKAISVPRARRASSKGGGCYSSQSGSGWDEYTKRVTTECLGWMRQQKAEMELVKWGFDAASIEQQISDHRRTHNAIGDYRWHLDKVKTDLREKAAVHQLEEEYEGLLKYSFERMDQLRQFQNLIQATSREIMWINDCEEEELLYDWSDRNTDIARKQEAFSKRMSELELKEKELNKLKQESDQLVLNQHPASDKIEAYMDTLQTQWSWILQITKCIDVHLKENAAYFQFFEEAQSTESYLKNLQDSIRKKFICDKSMSLPTLLEQIKELENERERILEYKRQVQSLVNKSKKIVQLKPRNPDYRSNKPIILKALCDYKQDLKTVRKGDECILKDNNERSKWLVTGPGGVDMLVPSVSLIIPPPNPLAVDLATKIEQYYEAILALWNQLYINMKSLVSWHYCMIDIEKIRAMTIAKLKTMRKEDYQKIITDLEIHYQEFLRNSQGSEMFGDEDKRKIQTQFTDAQKHYQTLIIQLPNQPRQPQTVVPTECCPVNSSSTIIVNERNREHEKQEAWLLMELQKLRRQIEASEIRMVQKTPLGVDQGAMHDFSVRIKDLEGVQNDSQIMAETLNKHKDLLPNFRGSEKYVYLQSEISALFQKLENINGVSAGYLDSLNALRCLLQIILQTEDVIRVFEVRLSEEETVPLDLDKVEAYRACLKKMKADLNMKKSLLNALENELQKTLQIHSQSCQSYTLYDMDLGKFSDKVTQLIDRWQRAEKQIDNRSWDLERQIKQLKTYRDLYQALCKWICDAKRRQDSIESMKLCDCNTIMRYLHDQKNLHSEICGKRDKVEELLKHADQCSAAIKDYELQVASYSSGLETLLNIPIKKSVVQSPAVLILQEASEAQSRYIELLTRSGDYYRFLSEMLKSMEDLKMKNTKIELLEEELRLARDSNSETSNKHKFLEQNLQKYQMDVSQLKAKLMSLEEMKRQAEMDGNSAKQNLDKCYAQIKDLNDRITRLTYEIEDEKRKRKLLEDRYEQQKNDYDQLQKTRQNEKDSLGWQKLESEKVIKEKEYEIERLRVLLQDEGTRKREYENELAKVRNQFSEEMSNLKNKYETEINIKKTTIQQIAAQKDDDAKGLRAQVDRLTRENRDLKDEIVRLNDAILQTTDQRRRAEEDALQQKACSSEVSQQKHQLELELKQIIQLRGEDNSRYKQALEEAASTIQDKTKELERLKIQLQEEAKSRWELENELAKVRNSYDEEIISLKNKYETEINITKTTIHQVTMQKEEDTNNYRTQLDNAMRENRNLCEEIRRLKNTISQTTDNLRKIEENAQQQKAAGSELSQKKQQLEIELKQVIQRHSDESMRYKQSLDDASKTIKERNKEIERLRKLLDVETSQRKEIEDENSQLKRVQFDLQKANTSATETINKLRIQEQELARLKIDYERVSQEKKGRDQESAKFQSTVKDLQIQKHKLEEELCRQNKNLMDETSRRKKLEEEIEGMRRSLREQSVKITNLTQQIEEVSIVKKRNEDDLRHQREVLDGHVREKQRYMEEIRKCTSDIETLRRQLVQEQEQLKQAHLRNEHLQKTSEEKSKNLNECKIEIERLQSLTENLTKEHLLLEEELRNVRLEYDDLRMVRSEVDEKNTAIAELKNQLQTSSKQTLELQGLINDLHKEREKLRQEIEKFQKQALEASNRIQESKNQYTHLMQERETLLIKMSALEQDKARLQRLEEELNRLKVTLESESRLKQRLESEKQQILNDLNQWKSQHSRTEESMRKIQCEREKSEREKNSLRSEIERLQMEIKRIEERYRCKLEETAVKSQSELESERLRLQREIEKLKQRPYGSHRSTQTEEDFCIDASKLLFSGLRKKVTAMQLYECQLIDKLTLDKLLKGQRSVEEVAADIEPYLKGAGAIAGVSLSPRQKYSFVEAKRNQLLTAENAVLLLEAQAATGGVIDPHRNEILTVDSAIARDLIDFDDREQIYTAEKAITGFKDPFSGKTVPVSEAIKKNLVDRETGIRLLEAQLAVGGIVDPVNSVFLPKDIALSRGLIDKDLYRILNNCQGTTKNFIDPTTKKAVTYMQLKEKCRIEPHTGLLLLPVQKRSMSFQGIRQPVSADALLEAGIIKESTRNDLERGAITVEEVSERIIDFLQGSSCIAGIYNEATKEKLGIYQAMKIGLVRPGTALELLEAQAATGFIVDPVSNVRLTVEEAYKRGLVGIEFKEKLLSAERAVTGYKDPETGNIISLFQAMNKELIERGHGIRLLEAQIATGGIIDPKESYRLPVETAYKRGYFNEELNQILSDPSDDTKGFFDPNTEENLTYLQLKERCIKDEETGLCLLPLREKKKVVHTSQKNTLRKRRVVIVDPETNREMSVQEAYSKGLIDYDTYTELAEQECEWEEITITGSDGSSRVVLVDRKTGSQYDIQDAIDKGLVERKFFDQYRSGSLSLTQFADMISCRNGTDEVFRHESVTRSPTVLSVRSSSSLIRSGSFSETPEECSPIAAIFDTENLEKISISEAIQRGIVDSITGQRLLEAQACTGGIICPTTGQRLSLQEAAGQGIIDQDMATRLKPAQKAFIGFEGIKGGRKRMSAAEAVKEKWLPYEAGQRFLEFQYITGGLVDPEVRGRISTEEAIRNGLIDGRAAQKLQDTNSYPKILTCPKTKLKISYKDAMNRLLKA</sequence>
<evidence type="ECO:0000256" key="12">
    <source>
        <dbReference type="ARBA" id="ARBA00023054"/>
    </source>
</evidence>
<dbReference type="GO" id="GO:0030057">
    <property type="term" value="C:desmosome"/>
    <property type="evidence" value="ECO:0007669"/>
    <property type="project" value="UniProtKB-SubCell"/>
</dbReference>
<dbReference type="GO" id="GO:0005882">
    <property type="term" value="C:intermediate filament"/>
    <property type="evidence" value="ECO:0007669"/>
    <property type="project" value="TreeGrafter"/>
</dbReference>
<dbReference type="GO" id="GO:0005737">
    <property type="term" value="C:cytoplasm"/>
    <property type="evidence" value="ECO:0007669"/>
    <property type="project" value="UniProtKB-SubCell"/>
</dbReference>
<comment type="function">
    <text evidence="14">Major high molecular weight protein of desmosomes. Regulates profibrotic gene expression in cardiomyocytes via activation of the MAPK14/p38 MAPK signaling cascade and increase in TGFB1 protein abundance.</text>
</comment>
<evidence type="ECO:0000259" key="18">
    <source>
        <dbReference type="PROSITE" id="PS50002"/>
    </source>
</evidence>
<dbReference type="Gene3D" id="3.90.1290.10">
    <property type="entry name" value="Plakin repeat"/>
    <property type="match status" value="3"/>
</dbReference>
<keyword evidence="12 17" id="KW-0175">Coiled coil</keyword>
<dbReference type="FunFam" id="1.20.58.60:FF:000010">
    <property type="entry name" value="plectin isoform X2"/>
    <property type="match status" value="1"/>
</dbReference>
<evidence type="ECO:0000256" key="10">
    <source>
        <dbReference type="ARBA" id="ARBA00022737"/>
    </source>
</evidence>
<dbReference type="CDD" id="cd00176">
    <property type="entry name" value="SPEC"/>
    <property type="match status" value="1"/>
</dbReference>
<protein>
    <recommendedName>
        <fullName evidence="15">Desmoplakin</fullName>
    </recommendedName>
</protein>
<dbReference type="GO" id="GO:0005198">
    <property type="term" value="F:structural molecule activity"/>
    <property type="evidence" value="ECO:0007669"/>
    <property type="project" value="TreeGrafter"/>
</dbReference>
<dbReference type="Gene3D" id="1.20.58.1060">
    <property type="match status" value="1"/>
</dbReference>
<gene>
    <name evidence="19" type="primary">DSP</name>
    <name evidence="19" type="ORF">AV530_016257</name>
</gene>
<keyword evidence="7" id="KW-0488">Methylation</keyword>